<sequence>MAEVSAYEVNGVLLVCEADGPPDGPPVLLLHALGEDRGSWREVAAALARDGWRTLAVDLRGHGDSGHPGSYAYESMRDDVLALLDVLRIDQVTLVAHSMGTVPASLVAMDRPGAVRRLVLEEGPLPFPADPPRPVPQAPDGPTRYDWRVVPGIAVQRNAPPARHWEGLAAITAPTLVIAGGPRSHLRQDQLAKAAERIPGARLTTIEAGHMVHDERPREFLTVLRDFLGAPPLPDREPPPAFTPFAVTAARLRDEAAAFAALLGDSVDSGASVGFHGPLAADDAVAWWQALAPQIAAGRAELWAVKDERGAVCGAVRLHRAHAPNGGHRAEIAQLMVRRDVRGRGLARTLLRAAETSARAAGVRLLLLDTQTGSDAERLCRAEGWTAVGTVPDYAADPQGTLRPATFFFKSLA</sequence>
<evidence type="ECO:0000313" key="2">
    <source>
        <dbReference type="EMBL" id="MEE4544987.1"/>
    </source>
</evidence>
<dbReference type="EMBL" id="JAZEWV010000023">
    <property type="protein sequence ID" value="MEE4544987.1"/>
    <property type="molecule type" value="Genomic_DNA"/>
</dbReference>
<dbReference type="PROSITE" id="PS51186">
    <property type="entry name" value="GNAT"/>
    <property type="match status" value="1"/>
</dbReference>
<dbReference type="InterPro" id="IPR000073">
    <property type="entry name" value="AB_hydrolase_1"/>
</dbReference>
<feature type="domain" description="N-acetyltransferase" evidence="1">
    <location>
        <begin position="247"/>
        <end position="413"/>
    </location>
</feature>
<organism evidence="2 3">
    <name type="scientific">Actinacidiphila polyblastidii</name>
    <dbReference type="NCBI Taxonomy" id="3110430"/>
    <lineage>
        <taxon>Bacteria</taxon>
        <taxon>Bacillati</taxon>
        <taxon>Actinomycetota</taxon>
        <taxon>Actinomycetes</taxon>
        <taxon>Kitasatosporales</taxon>
        <taxon>Streptomycetaceae</taxon>
        <taxon>Actinacidiphila</taxon>
    </lineage>
</organism>
<protein>
    <submittedName>
        <fullName evidence="2">Alpha/beta fold hydrolase</fullName>
    </submittedName>
</protein>
<reference evidence="2 3" key="1">
    <citation type="submission" date="2023-12" db="EMBL/GenBank/DDBJ databases">
        <title>Streptomyces sp. V4-01.</title>
        <authorList>
            <person name="Somphong A."/>
            <person name="Phongsopitanun W."/>
        </authorList>
    </citation>
    <scope>NUCLEOTIDE SEQUENCE [LARGE SCALE GENOMIC DNA]</scope>
    <source>
        <strain evidence="2 3">V4-01</strain>
    </source>
</reference>
<accession>A0ABU7PIT5</accession>
<dbReference type="PANTHER" id="PTHR43194:SF2">
    <property type="entry name" value="PEROXISOMAL MEMBRANE PROTEIN LPX1"/>
    <property type="match status" value="1"/>
</dbReference>
<proteinExistence type="predicted"/>
<dbReference type="Gene3D" id="3.40.50.1820">
    <property type="entry name" value="alpha/beta hydrolase"/>
    <property type="match status" value="1"/>
</dbReference>
<keyword evidence="2" id="KW-0378">Hydrolase</keyword>
<dbReference type="RefSeq" id="WP_330798229.1">
    <property type="nucleotide sequence ID" value="NZ_JAZEWV010000023.1"/>
</dbReference>
<dbReference type="InterPro" id="IPR016181">
    <property type="entry name" value="Acyl_CoA_acyltransferase"/>
</dbReference>
<keyword evidence="3" id="KW-1185">Reference proteome</keyword>
<dbReference type="CDD" id="cd04301">
    <property type="entry name" value="NAT_SF"/>
    <property type="match status" value="1"/>
</dbReference>
<name>A0ABU7PIT5_9ACTN</name>
<evidence type="ECO:0000313" key="3">
    <source>
        <dbReference type="Proteomes" id="UP001344658"/>
    </source>
</evidence>
<dbReference type="GO" id="GO:0016787">
    <property type="term" value="F:hydrolase activity"/>
    <property type="evidence" value="ECO:0007669"/>
    <property type="project" value="UniProtKB-KW"/>
</dbReference>
<dbReference type="InterPro" id="IPR050228">
    <property type="entry name" value="Carboxylesterase_BioH"/>
</dbReference>
<dbReference type="SUPFAM" id="SSF55729">
    <property type="entry name" value="Acyl-CoA N-acyltransferases (Nat)"/>
    <property type="match status" value="1"/>
</dbReference>
<dbReference type="InterPro" id="IPR000182">
    <property type="entry name" value="GNAT_dom"/>
</dbReference>
<dbReference type="PANTHER" id="PTHR43194">
    <property type="entry name" value="HYDROLASE ALPHA/BETA FOLD FAMILY"/>
    <property type="match status" value="1"/>
</dbReference>
<dbReference type="Gene3D" id="3.40.630.30">
    <property type="match status" value="1"/>
</dbReference>
<dbReference type="SUPFAM" id="SSF53474">
    <property type="entry name" value="alpha/beta-Hydrolases"/>
    <property type="match status" value="1"/>
</dbReference>
<dbReference type="Pfam" id="PF00561">
    <property type="entry name" value="Abhydrolase_1"/>
    <property type="match status" value="1"/>
</dbReference>
<comment type="caution">
    <text evidence="2">The sequence shown here is derived from an EMBL/GenBank/DDBJ whole genome shotgun (WGS) entry which is preliminary data.</text>
</comment>
<dbReference type="Proteomes" id="UP001344658">
    <property type="component" value="Unassembled WGS sequence"/>
</dbReference>
<dbReference type="InterPro" id="IPR029058">
    <property type="entry name" value="AB_hydrolase_fold"/>
</dbReference>
<evidence type="ECO:0000259" key="1">
    <source>
        <dbReference type="PROSITE" id="PS51186"/>
    </source>
</evidence>
<gene>
    <name evidence="2" type="ORF">V2S66_23845</name>
</gene>
<dbReference type="Pfam" id="PF00583">
    <property type="entry name" value="Acetyltransf_1"/>
    <property type="match status" value="1"/>
</dbReference>